<protein>
    <submittedName>
        <fullName evidence="1">Putative kinase</fullName>
    </submittedName>
</protein>
<dbReference type="Proteomes" id="UP000530564">
    <property type="component" value="Unassembled WGS sequence"/>
</dbReference>
<reference evidence="1 2" key="1">
    <citation type="submission" date="2020-08" db="EMBL/GenBank/DDBJ databases">
        <title>Genomic Encyclopedia of Type Strains, Phase IV (KMG-IV): sequencing the most valuable type-strain genomes for metagenomic binning, comparative biology and taxonomic classification.</title>
        <authorList>
            <person name="Goeker M."/>
        </authorList>
    </citation>
    <scope>NUCLEOTIDE SEQUENCE [LARGE SCALE GENOMIC DNA]</scope>
    <source>
        <strain evidence="1 2">DSM 21793</strain>
    </source>
</reference>
<dbReference type="RefSeq" id="WP_183769451.1">
    <property type="nucleotide sequence ID" value="NZ_JACIDK010000001.1"/>
</dbReference>
<keyword evidence="2" id="KW-1185">Reference proteome</keyword>
<comment type="caution">
    <text evidence="1">The sequence shown here is derived from an EMBL/GenBank/DDBJ whole genome shotgun (WGS) entry which is preliminary data.</text>
</comment>
<dbReference type="EMBL" id="JACIDK010000001">
    <property type="protein sequence ID" value="MBB3889439.1"/>
    <property type="molecule type" value="Genomic_DNA"/>
</dbReference>
<keyword evidence="1" id="KW-0808">Transferase</keyword>
<name>A0A839ZUJ7_9CAUL</name>
<sequence>MAVTIADALLSLRPLPGLAVLMCGVAGSGKTTFAMALEDAGFLRLSIDEELWRRHGRYGLDFPAADYPALLEPVRVWMQAQVAEAVRAGQAVVIDSSFWSRAHREAFKAEVEGAGGRWRLIYLHAQPELLQRRLAARREQPDQRGAIPVDDAMLARFLRSFEPPLGEGETTVTVA</sequence>
<evidence type="ECO:0000313" key="1">
    <source>
        <dbReference type="EMBL" id="MBB3889439.1"/>
    </source>
</evidence>
<keyword evidence="1" id="KW-0418">Kinase</keyword>
<evidence type="ECO:0000313" key="2">
    <source>
        <dbReference type="Proteomes" id="UP000530564"/>
    </source>
</evidence>
<dbReference type="AlphaFoldDB" id="A0A839ZUJ7"/>
<dbReference type="Pfam" id="PF13671">
    <property type="entry name" value="AAA_33"/>
    <property type="match status" value="1"/>
</dbReference>
<dbReference type="InterPro" id="IPR027417">
    <property type="entry name" value="P-loop_NTPase"/>
</dbReference>
<organism evidence="1 2">
    <name type="scientific">Phenylobacterium haematophilum</name>
    <dbReference type="NCBI Taxonomy" id="98513"/>
    <lineage>
        <taxon>Bacteria</taxon>
        <taxon>Pseudomonadati</taxon>
        <taxon>Pseudomonadota</taxon>
        <taxon>Alphaproteobacteria</taxon>
        <taxon>Caulobacterales</taxon>
        <taxon>Caulobacteraceae</taxon>
        <taxon>Phenylobacterium</taxon>
    </lineage>
</organism>
<dbReference type="GO" id="GO:0016301">
    <property type="term" value="F:kinase activity"/>
    <property type="evidence" value="ECO:0007669"/>
    <property type="project" value="UniProtKB-KW"/>
</dbReference>
<dbReference type="SUPFAM" id="SSF52540">
    <property type="entry name" value="P-loop containing nucleoside triphosphate hydrolases"/>
    <property type="match status" value="1"/>
</dbReference>
<gene>
    <name evidence="1" type="ORF">GGQ61_000136</name>
</gene>
<dbReference type="Gene3D" id="3.40.50.300">
    <property type="entry name" value="P-loop containing nucleotide triphosphate hydrolases"/>
    <property type="match status" value="1"/>
</dbReference>
<accession>A0A839ZUJ7</accession>
<proteinExistence type="predicted"/>